<dbReference type="AlphaFoldDB" id="T1F6L3"/>
<reference evidence="7 9" key="2">
    <citation type="journal article" date="2013" name="Nature">
        <title>Insights into bilaterian evolution from three spiralian genomes.</title>
        <authorList>
            <person name="Simakov O."/>
            <person name="Marletaz F."/>
            <person name="Cho S.J."/>
            <person name="Edsinger-Gonzales E."/>
            <person name="Havlak P."/>
            <person name="Hellsten U."/>
            <person name="Kuo D.H."/>
            <person name="Larsson T."/>
            <person name="Lv J."/>
            <person name="Arendt D."/>
            <person name="Savage R."/>
            <person name="Osoegawa K."/>
            <person name="de Jong P."/>
            <person name="Grimwood J."/>
            <person name="Chapman J.A."/>
            <person name="Shapiro H."/>
            <person name="Aerts A."/>
            <person name="Otillar R.P."/>
            <person name="Terry A.Y."/>
            <person name="Boore J.L."/>
            <person name="Grigoriev I.V."/>
            <person name="Lindberg D.R."/>
            <person name="Seaver E.C."/>
            <person name="Weisblat D.A."/>
            <person name="Putnam N.H."/>
            <person name="Rokhsar D.S."/>
        </authorList>
    </citation>
    <scope>NUCLEOTIDE SEQUENCE</scope>
</reference>
<evidence type="ECO:0000256" key="5">
    <source>
        <dbReference type="ARBA" id="ARBA00023242"/>
    </source>
</evidence>
<evidence type="ECO:0000313" key="9">
    <source>
        <dbReference type="Proteomes" id="UP000015101"/>
    </source>
</evidence>
<evidence type="ECO:0000313" key="8">
    <source>
        <dbReference type="EnsemblMetazoa" id="HelroP173235"/>
    </source>
</evidence>
<dbReference type="HOGENOM" id="CLU_2006359_0_0_1"/>
<dbReference type="InParanoid" id="T1F6L3"/>
<organism evidence="8 9">
    <name type="scientific">Helobdella robusta</name>
    <name type="common">Californian leech</name>
    <dbReference type="NCBI Taxonomy" id="6412"/>
    <lineage>
        <taxon>Eukaryota</taxon>
        <taxon>Metazoa</taxon>
        <taxon>Spiralia</taxon>
        <taxon>Lophotrochozoa</taxon>
        <taxon>Annelida</taxon>
        <taxon>Clitellata</taxon>
        <taxon>Hirudinea</taxon>
        <taxon>Rhynchobdellida</taxon>
        <taxon>Glossiphoniidae</taxon>
        <taxon>Helobdella</taxon>
    </lineage>
</organism>
<dbReference type="Pfam" id="PF15365">
    <property type="entry name" value="PNRC"/>
    <property type="match status" value="1"/>
</dbReference>
<feature type="compositionally biased region" description="Polar residues" evidence="6">
    <location>
        <begin position="57"/>
        <end position="68"/>
    </location>
</feature>
<evidence type="ECO:0000256" key="4">
    <source>
        <dbReference type="ARBA" id="ARBA00023163"/>
    </source>
</evidence>
<comment type="subcellular location">
    <subcellularLocation>
        <location evidence="1">Nucleus</location>
    </subcellularLocation>
</comment>
<keyword evidence="2" id="KW-0805">Transcription regulation</keyword>
<gene>
    <name evidence="8" type="primary">20204462</name>
    <name evidence="7" type="ORF">HELRODRAFT_173235</name>
</gene>
<keyword evidence="4" id="KW-0804">Transcription</keyword>
<dbReference type="Proteomes" id="UP000015101">
    <property type="component" value="Unassembled WGS sequence"/>
</dbReference>
<dbReference type="KEGG" id="hro:HELRODRAFT_173235"/>
<evidence type="ECO:0000256" key="1">
    <source>
        <dbReference type="ARBA" id="ARBA00004123"/>
    </source>
</evidence>
<name>T1F6L3_HELRO</name>
<dbReference type="CTD" id="20204462"/>
<proteinExistence type="predicted"/>
<evidence type="ECO:0000256" key="3">
    <source>
        <dbReference type="ARBA" id="ARBA00023159"/>
    </source>
</evidence>
<dbReference type="PANTHER" id="PTHR15405">
    <property type="entry name" value="PROLINE-RICH NUCLEAR RECEPTOR COACTIVATOR"/>
    <property type="match status" value="1"/>
</dbReference>
<keyword evidence="5" id="KW-0539">Nucleus</keyword>
<evidence type="ECO:0000256" key="2">
    <source>
        <dbReference type="ARBA" id="ARBA00023015"/>
    </source>
</evidence>
<sequence>MAFITMPILITSNLEVEGAMKQGVQSSCKQNDCSAFHSISTSSHPSSNSSNEDRCCSNKSSSDGSTCESAKLNCYAGAKFGDAPEPVMLPLPPKHWLKCRSSNSSSLKPCDDLSLQLKVILQVA</sequence>
<feature type="region of interest" description="Disordered" evidence="6">
    <location>
        <begin position="38"/>
        <end position="68"/>
    </location>
</feature>
<protein>
    <submittedName>
        <fullName evidence="7 8">Uncharacterized protein</fullName>
    </submittedName>
</protein>
<accession>T1F6L3</accession>
<dbReference type="GO" id="GO:0005634">
    <property type="term" value="C:nucleus"/>
    <property type="evidence" value="ECO:0000318"/>
    <property type="project" value="GO_Central"/>
</dbReference>
<reference evidence="8" key="3">
    <citation type="submission" date="2015-06" db="UniProtKB">
        <authorList>
            <consortium name="EnsemblMetazoa"/>
        </authorList>
    </citation>
    <scope>IDENTIFICATION</scope>
</reference>
<reference evidence="9" key="1">
    <citation type="submission" date="2012-12" db="EMBL/GenBank/DDBJ databases">
        <authorList>
            <person name="Hellsten U."/>
            <person name="Grimwood J."/>
            <person name="Chapman J.A."/>
            <person name="Shapiro H."/>
            <person name="Aerts A."/>
            <person name="Otillar R.P."/>
            <person name="Terry A.Y."/>
            <person name="Boore J.L."/>
            <person name="Simakov O."/>
            <person name="Marletaz F."/>
            <person name="Cho S.-J."/>
            <person name="Edsinger-Gonzales E."/>
            <person name="Havlak P."/>
            <person name="Kuo D.-H."/>
            <person name="Larsson T."/>
            <person name="Lv J."/>
            <person name="Arendt D."/>
            <person name="Savage R."/>
            <person name="Osoegawa K."/>
            <person name="de Jong P."/>
            <person name="Lindberg D.R."/>
            <person name="Seaver E.C."/>
            <person name="Weisblat D.A."/>
            <person name="Putnam N.H."/>
            <person name="Grigoriev I.V."/>
            <person name="Rokhsar D.S."/>
        </authorList>
    </citation>
    <scope>NUCLEOTIDE SEQUENCE</scope>
</reference>
<dbReference type="EMBL" id="AMQM01004491">
    <property type="status" value="NOT_ANNOTATED_CDS"/>
    <property type="molecule type" value="Genomic_DNA"/>
</dbReference>
<evidence type="ECO:0000256" key="6">
    <source>
        <dbReference type="SAM" id="MobiDB-lite"/>
    </source>
</evidence>
<dbReference type="InterPro" id="IPR028322">
    <property type="entry name" value="PNRC-like_rgn"/>
</dbReference>
<dbReference type="InterPro" id="IPR026780">
    <property type="entry name" value="PNRC1/2"/>
</dbReference>
<keyword evidence="3" id="KW-0010">Activator</keyword>
<dbReference type="EMBL" id="KB096590">
    <property type="protein sequence ID" value="ESO03536.1"/>
    <property type="molecule type" value="Genomic_DNA"/>
</dbReference>
<dbReference type="GO" id="GO:0016071">
    <property type="term" value="P:mRNA metabolic process"/>
    <property type="evidence" value="ECO:0007669"/>
    <property type="project" value="UniProtKB-ARBA"/>
</dbReference>
<dbReference type="RefSeq" id="XP_009018093.1">
    <property type="nucleotide sequence ID" value="XM_009019845.1"/>
</dbReference>
<feature type="compositionally biased region" description="Low complexity" evidence="6">
    <location>
        <begin position="38"/>
        <end position="50"/>
    </location>
</feature>
<evidence type="ECO:0000313" key="7">
    <source>
        <dbReference type="EMBL" id="ESO03536.1"/>
    </source>
</evidence>
<keyword evidence="9" id="KW-1185">Reference proteome</keyword>
<dbReference type="GeneID" id="20204462"/>
<dbReference type="EnsemblMetazoa" id="HelroT173235">
    <property type="protein sequence ID" value="HelroP173235"/>
    <property type="gene ID" value="HelroG173235"/>
</dbReference>